<keyword evidence="2" id="KW-1185">Reference proteome</keyword>
<gene>
    <name evidence="1" type="ORF">AAEO57_20810</name>
</gene>
<accession>A0ABU9IUV1</accession>
<evidence type="ECO:0000313" key="2">
    <source>
        <dbReference type="Proteomes" id="UP001485226"/>
    </source>
</evidence>
<reference evidence="1 2" key="1">
    <citation type="submission" date="2024-04" db="EMBL/GenBank/DDBJ databases">
        <title>Flavobacterium sp. DGU38 16S ribosomal RNA gene Genome sequencing and assembly.</title>
        <authorList>
            <person name="Park S."/>
        </authorList>
    </citation>
    <scope>NUCLEOTIDE SEQUENCE [LARGE SCALE GENOMIC DNA]</scope>
    <source>
        <strain evidence="1 2">DGU38</strain>
    </source>
</reference>
<dbReference type="InterPro" id="IPR025667">
    <property type="entry name" value="SprB_repeat"/>
</dbReference>
<feature type="non-terminal residue" evidence="1">
    <location>
        <position position="411"/>
    </location>
</feature>
<name>A0ABU9IUV1_9FLAO</name>
<comment type="caution">
    <text evidence="1">The sequence shown here is derived from an EMBL/GenBank/DDBJ whole genome shotgun (WGS) entry which is preliminary data.</text>
</comment>
<organism evidence="1 2">
    <name type="scientific">Flavobacterium calami</name>
    <dbReference type="NCBI Taxonomy" id="3139144"/>
    <lineage>
        <taxon>Bacteria</taxon>
        <taxon>Pseudomonadati</taxon>
        <taxon>Bacteroidota</taxon>
        <taxon>Flavobacteriia</taxon>
        <taxon>Flavobacteriales</taxon>
        <taxon>Flavobacteriaceae</taxon>
        <taxon>Flavobacterium</taxon>
    </lineage>
</organism>
<dbReference type="EMBL" id="JBBYHS010000046">
    <property type="protein sequence ID" value="MEL1256235.1"/>
    <property type="molecule type" value="Genomic_DNA"/>
</dbReference>
<protein>
    <recommendedName>
        <fullName evidence="3">SprB repeat-containing protein</fullName>
    </recommendedName>
</protein>
<evidence type="ECO:0000313" key="1">
    <source>
        <dbReference type="EMBL" id="MEL1256235.1"/>
    </source>
</evidence>
<sequence>ATPITVYPQLTATSALTRELSCLPGTSEAQITVTASGGRTSYTYEVSSNGGSTYTAMASNVYTAASAGTYTFRVTDSNTPGCTVITTATVNAISNPTVTATQVNVSCNGGTPNGSVTLTGSGGSGGYTYSDNATTGFAATASFTGLAVGTYTFYVKDSKGCTGSVNVSITQPTALTTTASATSFTCNSTTNVKQSSLVTVVEPTTGTSPYTYSFEGGAFTGTRTFTVSDNGTDQTIDYIVKDNNGCTFTGSVTINRLNPPVISAIAHTPIYCSPPSSTTSTVTVSKTAGTGVGTVTYEITAPAGSATSNTTGIFAGLSGGVTYSFKVTDASGCYATGSHTVPVVTPIAVTATKQNDVYCNGGSTGSIRYNVSQFSSAYSYQVGTAAVVSGQTAPTFTLSNLSAGTYDVVFT</sequence>
<dbReference type="Pfam" id="PF13573">
    <property type="entry name" value="SprB"/>
    <property type="match status" value="2"/>
</dbReference>
<dbReference type="Proteomes" id="UP001485226">
    <property type="component" value="Unassembled WGS sequence"/>
</dbReference>
<proteinExistence type="predicted"/>
<feature type="non-terminal residue" evidence="1">
    <location>
        <position position="1"/>
    </location>
</feature>
<evidence type="ECO:0008006" key="3">
    <source>
        <dbReference type="Google" id="ProtNLM"/>
    </source>
</evidence>